<organism evidence="2">
    <name type="scientific">marine sediment metagenome</name>
    <dbReference type="NCBI Taxonomy" id="412755"/>
    <lineage>
        <taxon>unclassified sequences</taxon>
        <taxon>metagenomes</taxon>
        <taxon>ecological metagenomes</taxon>
    </lineage>
</organism>
<dbReference type="EMBL" id="LAZR01000346">
    <property type="protein sequence ID" value="KKN73305.1"/>
    <property type="molecule type" value="Genomic_DNA"/>
</dbReference>
<comment type="caution">
    <text evidence="2">The sequence shown here is derived from an EMBL/GenBank/DDBJ whole genome shotgun (WGS) entry which is preliminary data.</text>
</comment>
<dbReference type="PANTHER" id="PTHR47738:SF1">
    <property type="entry name" value="NITROGEN REGULATORY PROTEIN"/>
    <property type="match status" value="1"/>
</dbReference>
<dbReference type="PROSITE" id="PS51094">
    <property type="entry name" value="PTS_EIIA_TYPE_2"/>
    <property type="match status" value="1"/>
</dbReference>
<dbReference type="SUPFAM" id="SSF55804">
    <property type="entry name" value="Phoshotransferase/anion transport protein"/>
    <property type="match status" value="1"/>
</dbReference>
<protein>
    <recommendedName>
        <fullName evidence="1">PTS EIIA type-2 domain-containing protein</fullName>
    </recommendedName>
</protein>
<dbReference type="InterPro" id="IPR002178">
    <property type="entry name" value="PTS_EIIA_type-2_dom"/>
</dbReference>
<dbReference type="AlphaFoldDB" id="A0A0F9SWN9"/>
<dbReference type="PANTHER" id="PTHR47738">
    <property type="entry name" value="PTS SYSTEM FRUCTOSE-LIKE EIIA COMPONENT-RELATED"/>
    <property type="match status" value="1"/>
</dbReference>
<dbReference type="Pfam" id="PF00359">
    <property type="entry name" value="PTS_EIIA_2"/>
    <property type="match status" value="1"/>
</dbReference>
<feature type="domain" description="PTS EIIA type-2" evidence="1">
    <location>
        <begin position="6"/>
        <end position="150"/>
    </location>
</feature>
<dbReference type="GO" id="GO:0030295">
    <property type="term" value="F:protein kinase activator activity"/>
    <property type="evidence" value="ECO:0007669"/>
    <property type="project" value="TreeGrafter"/>
</dbReference>
<evidence type="ECO:0000313" key="2">
    <source>
        <dbReference type="EMBL" id="KKN73305.1"/>
    </source>
</evidence>
<gene>
    <name evidence="2" type="ORF">LCGC14_0402010</name>
</gene>
<proteinExistence type="predicted"/>
<accession>A0A0F9SWN9</accession>
<sequence>MTELTEYLTPERVVVLKSVTKADALGELVDVLVATDGGVSAEELIKEVWKREDLMSTGIGNGLAIPHVRMSGIRLAAMVVGVSRAGIDDYESLDKKPVHIIVLIAAPEGAHETYIRMLAKVADVLKEDTLRQAAIEADEPATIHRILTEGKA</sequence>
<reference evidence="2" key="1">
    <citation type="journal article" date="2015" name="Nature">
        <title>Complex archaea that bridge the gap between prokaryotes and eukaryotes.</title>
        <authorList>
            <person name="Spang A."/>
            <person name="Saw J.H."/>
            <person name="Jorgensen S.L."/>
            <person name="Zaremba-Niedzwiedzka K."/>
            <person name="Martijn J."/>
            <person name="Lind A.E."/>
            <person name="van Eijk R."/>
            <person name="Schleper C."/>
            <person name="Guy L."/>
            <person name="Ettema T.J."/>
        </authorList>
    </citation>
    <scope>NUCLEOTIDE SEQUENCE</scope>
</reference>
<name>A0A0F9SWN9_9ZZZZ</name>
<dbReference type="InterPro" id="IPR016152">
    <property type="entry name" value="PTrfase/Anion_transptr"/>
</dbReference>
<dbReference type="Gene3D" id="3.40.930.10">
    <property type="entry name" value="Mannitol-specific EII, Chain A"/>
    <property type="match status" value="1"/>
</dbReference>
<dbReference type="CDD" id="cd00211">
    <property type="entry name" value="PTS_IIA_fru"/>
    <property type="match status" value="1"/>
</dbReference>
<dbReference type="InterPro" id="IPR051541">
    <property type="entry name" value="PTS_SugarTrans_NitroReg"/>
</dbReference>
<evidence type="ECO:0000259" key="1">
    <source>
        <dbReference type="PROSITE" id="PS51094"/>
    </source>
</evidence>